<dbReference type="SUPFAM" id="SSF51197">
    <property type="entry name" value="Clavaminate synthase-like"/>
    <property type="match status" value="1"/>
</dbReference>
<dbReference type="InterPro" id="IPR027450">
    <property type="entry name" value="AlkB-like"/>
</dbReference>
<reference evidence="3" key="1">
    <citation type="journal article" date="2012" name="Nature">
        <title>The tomato genome sequence provides insights into fleshy fruit evolution.</title>
        <authorList>
            <consortium name="Tomato Genome Consortium"/>
        </authorList>
    </citation>
    <scope>NUCLEOTIDE SEQUENCE [LARGE SCALE GENOMIC DNA]</scope>
    <source>
        <strain evidence="3">cv. Heinz 1706</strain>
    </source>
</reference>
<dbReference type="KEGG" id="sly:101250926"/>
<dbReference type="Gramene" id="Solyc09g074920.3.1">
    <property type="protein sequence ID" value="Solyc09g074920.3.1"/>
    <property type="gene ID" value="Solyc09g074920.3"/>
</dbReference>
<dbReference type="GO" id="GO:0006974">
    <property type="term" value="P:DNA damage response"/>
    <property type="evidence" value="ECO:0007669"/>
    <property type="project" value="InterPro"/>
</dbReference>
<keyword evidence="4" id="KW-1185">Reference proteome</keyword>
<evidence type="ECO:0000259" key="2">
    <source>
        <dbReference type="PROSITE" id="PS51471"/>
    </source>
</evidence>
<dbReference type="EnsemblPlants" id="Solyc09g074920.3.1">
    <property type="protein sequence ID" value="Solyc09g074920.3.1"/>
    <property type="gene ID" value="Solyc09g074920.3"/>
</dbReference>
<dbReference type="AlphaFoldDB" id="A0A3Q7I5Q5"/>
<reference evidence="3" key="2">
    <citation type="submission" date="2019-01" db="UniProtKB">
        <authorList>
            <consortium name="EnsemblPlants"/>
        </authorList>
    </citation>
    <scope>IDENTIFICATION</scope>
    <source>
        <strain evidence="3">cv. Heinz 1706</strain>
    </source>
</reference>
<comment type="similarity">
    <text evidence="1">Belongs to the alkB family.</text>
</comment>
<dbReference type="InterPro" id="IPR032870">
    <property type="entry name" value="ALKBH7-like"/>
</dbReference>
<dbReference type="FunCoup" id="A0A3Q7I5Q5">
    <property type="interactions" value="139"/>
</dbReference>
<protein>
    <recommendedName>
        <fullName evidence="2">Fe2OG dioxygenase domain-containing protein</fullName>
    </recommendedName>
</protein>
<dbReference type="PANTHER" id="PTHR21052">
    <property type="entry name" value="SPERMATOGENESIS ASSOCIATED 11-RELATED"/>
    <property type="match status" value="1"/>
</dbReference>
<dbReference type="OMA" id="CAHIDLM"/>
<dbReference type="PANTHER" id="PTHR21052:SF0">
    <property type="entry name" value="ALPHA-KETOGLUTARATE-DEPENDENT DIOXYGENASE ALKB HOMOLOG 7, MITOCHONDRIAL"/>
    <property type="match status" value="1"/>
</dbReference>
<dbReference type="InParanoid" id="A0A3Q7I5Q5"/>
<dbReference type="OrthoDB" id="412814at2759"/>
<gene>
    <name evidence="3" type="primary">LOC101250926</name>
</gene>
<dbReference type="InterPro" id="IPR037151">
    <property type="entry name" value="AlkB-like_sf"/>
</dbReference>
<dbReference type="InterPro" id="IPR005123">
    <property type="entry name" value="Oxoglu/Fe-dep_dioxygenase_dom"/>
</dbReference>
<dbReference type="Pfam" id="PF13532">
    <property type="entry name" value="2OG-FeII_Oxy_2"/>
    <property type="match status" value="1"/>
</dbReference>
<dbReference type="GeneID" id="101250926"/>
<evidence type="ECO:0000313" key="3">
    <source>
        <dbReference type="EnsemblPlants" id="Solyc09g074920.3.1"/>
    </source>
</evidence>
<accession>A0A3Q7I5Q5</accession>
<feature type="domain" description="Fe2OG dioxygenase" evidence="2">
    <location>
        <begin position="146"/>
        <end position="256"/>
    </location>
</feature>
<dbReference type="Gene3D" id="2.60.120.590">
    <property type="entry name" value="Alpha-ketoglutarate-dependent dioxygenase AlkB-like"/>
    <property type="match status" value="1"/>
</dbReference>
<proteinExistence type="inferred from homology"/>
<dbReference type="Proteomes" id="UP000004994">
    <property type="component" value="Chromosome 9"/>
</dbReference>
<evidence type="ECO:0000313" key="4">
    <source>
        <dbReference type="Proteomes" id="UP000004994"/>
    </source>
</evidence>
<dbReference type="PROSITE" id="PS51471">
    <property type="entry name" value="FE2OG_OXY"/>
    <property type="match status" value="1"/>
</dbReference>
<sequence length="259" mass="29473">MDELKMILTEAFGDSSNSEGEEEEQFLHVHSVENKVNGKALIRSVFGETHNWERISEIDGLWLCKDFLSPDQQSKLLSSIQQEGWFAESSSNQAMRFGDLPGWAVELSRSIHEVILFGSYAAELENCEKGKEACIFPQDLLWREPLFDQLIANMYQPGEGICAHVDLMRFEDGIAIVSLDSSCVMHFSGVENETCTAQDPPHKVPVLLTPGCLILMWGEARYLWKHEINRKPGFQIWQGQEIDQKKRISVTLRKLGRTD</sequence>
<organism evidence="3">
    <name type="scientific">Solanum lycopersicum</name>
    <name type="common">Tomato</name>
    <name type="synonym">Lycopersicon esculentum</name>
    <dbReference type="NCBI Taxonomy" id="4081"/>
    <lineage>
        <taxon>Eukaryota</taxon>
        <taxon>Viridiplantae</taxon>
        <taxon>Streptophyta</taxon>
        <taxon>Embryophyta</taxon>
        <taxon>Tracheophyta</taxon>
        <taxon>Spermatophyta</taxon>
        <taxon>Magnoliopsida</taxon>
        <taxon>eudicotyledons</taxon>
        <taxon>Gunneridae</taxon>
        <taxon>Pentapetalae</taxon>
        <taxon>asterids</taxon>
        <taxon>lamiids</taxon>
        <taxon>Solanales</taxon>
        <taxon>Solanaceae</taxon>
        <taxon>Solanoideae</taxon>
        <taxon>Solaneae</taxon>
        <taxon>Solanum</taxon>
        <taxon>Solanum subgen. Lycopersicon</taxon>
    </lineage>
</organism>
<dbReference type="SMR" id="A0A3Q7I5Q5"/>
<dbReference type="RefSeq" id="XP_004247433.1">
    <property type="nucleotide sequence ID" value="XM_004247385.5"/>
</dbReference>
<dbReference type="PaxDb" id="4081-Solyc09g074920.2.1"/>
<name>A0A3Q7I5Q5_SOLLC</name>
<evidence type="ECO:0000256" key="1">
    <source>
        <dbReference type="ARBA" id="ARBA00007879"/>
    </source>
</evidence>